<protein>
    <submittedName>
        <fullName evidence="1">Ca2+ regulator and membrane fusion protein Fig1-domain-containing protein</fullName>
    </submittedName>
</protein>
<comment type="caution">
    <text evidence="1">The sequence shown here is derived from an EMBL/GenBank/DDBJ whole genome shotgun (WGS) entry which is preliminary data.</text>
</comment>
<keyword evidence="2" id="KW-1185">Reference proteome</keyword>
<dbReference type="Proteomes" id="UP001433508">
    <property type="component" value="Unassembled WGS sequence"/>
</dbReference>
<accession>A0ACC3T8V2</accession>
<sequence>MIFWLAKKLLPKSSSKQGRPTRLLRGLIVVYFFITIFLLLFSVLGSSGSASAYSSVYAVKFSVISSSNQTISVQSGYYGLCATSNVTITCTSLTNITALNSYQSVKTSSGTTVDLLSLAKLVSQQIIHPTLILSSLVFVAMAFLAACARMVIEDPESWYASILNSTTLWSCILATILWGMGISWSHVSANALALVLDNVTSEAISATLGKKMDAMGWAAFAFLLQSTAAIVICVALDARHAAANAKQKSGIEEGTYPLPTVADIYGGDNGEMKYRN</sequence>
<name>A0ACC3T8V2_LIPKO</name>
<proteinExistence type="predicted"/>
<organism evidence="1 2">
    <name type="scientific">Lipomyces kononenkoae</name>
    <name type="common">Yeast</name>
    <dbReference type="NCBI Taxonomy" id="34357"/>
    <lineage>
        <taxon>Eukaryota</taxon>
        <taxon>Fungi</taxon>
        <taxon>Dikarya</taxon>
        <taxon>Ascomycota</taxon>
        <taxon>Saccharomycotina</taxon>
        <taxon>Lipomycetes</taxon>
        <taxon>Lipomycetales</taxon>
        <taxon>Lipomycetaceae</taxon>
        <taxon>Lipomyces</taxon>
    </lineage>
</organism>
<reference evidence="2" key="1">
    <citation type="journal article" date="2024" name="Front. Bioeng. Biotechnol.">
        <title>Genome-scale model development and genomic sequencing of the oleaginous clade Lipomyces.</title>
        <authorList>
            <person name="Czajka J.J."/>
            <person name="Han Y."/>
            <person name="Kim J."/>
            <person name="Mondo S.J."/>
            <person name="Hofstad B.A."/>
            <person name="Robles A."/>
            <person name="Haridas S."/>
            <person name="Riley R."/>
            <person name="LaButti K."/>
            <person name="Pangilinan J."/>
            <person name="Andreopoulos W."/>
            <person name="Lipzen A."/>
            <person name="Yan J."/>
            <person name="Wang M."/>
            <person name="Ng V."/>
            <person name="Grigoriev I.V."/>
            <person name="Spatafora J.W."/>
            <person name="Magnuson J.K."/>
            <person name="Baker S.E."/>
            <person name="Pomraning K.R."/>
        </authorList>
    </citation>
    <scope>NUCLEOTIDE SEQUENCE [LARGE SCALE GENOMIC DNA]</scope>
    <source>
        <strain evidence="2">CBS 7786</strain>
    </source>
</reference>
<dbReference type="EMBL" id="MU971343">
    <property type="protein sequence ID" value="KAK9239864.1"/>
    <property type="molecule type" value="Genomic_DNA"/>
</dbReference>
<gene>
    <name evidence="1" type="ORF">V1525DRAFT_396993</name>
</gene>
<evidence type="ECO:0000313" key="1">
    <source>
        <dbReference type="EMBL" id="KAK9239864.1"/>
    </source>
</evidence>
<evidence type="ECO:0000313" key="2">
    <source>
        <dbReference type="Proteomes" id="UP001433508"/>
    </source>
</evidence>